<dbReference type="GO" id="GO:0008270">
    <property type="term" value="F:zinc ion binding"/>
    <property type="evidence" value="ECO:0007669"/>
    <property type="project" value="UniProtKB-KW"/>
</dbReference>
<proteinExistence type="predicted"/>
<organism evidence="7 8">
    <name type="scientific">Fomitopsis schrenkii</name>
    <name type="common">Brown rot fungus</name>
    <dbReference type="NCBI Taxonomy" id="2126942"/>
    <lineage>
        <taxon>Eukaryota</taxon>
        <taxon>Fungi</taxon>
        <taxon>Dikarya</taxon>
        <taxon>Basidiomycota</taxon>
        <taxon>Agaricomycotina</taxon>
        <taxon>Agaricomycetes</taxon>
        <taxon>Polyporales</taxon>
        <taxon>Fomitopsis</taxon>
    </lineage>
</organism>
<keyword evidence="8" id="KW-1185">Reference proteome</keyword>
<dbReference type="AlphaFoldDB" id="S8EWB3"/>
<dbReference type="Pfam" id="PF13639">
    <property type="entry name" value="zf-RING_2"/>
    <property type="match status" value="1"/>
</dbReference>
<dbReference type="Proteomes" id="UP000015241">
    <property type="component" value="Unassembled WGS sequence"/>
</dbReference>
<evidence type="ECO:0000259" key="6">
    <source>
        <dbReference type="PROSITE" id="PS50089"/>
    </source>
</evidence>
<protein>
    <recommendedName>
        <fullName evidence="6">RING-type domain-containing protein</fullName>
    </recommendedName>
</protein>
<dbReference type="InterPro" id="IPR001841">
    <property type="entry name" value="Znf_RING"/>
</dbReference>
<dbReference type="InterPro" id="IPR017907">
    <property type="entry name" value="Znf_RING_CS"/>
</dbReference>
<feature type="region of interest" description="Disordered" evidence="5">
    <location>
        <begin position="114"/>
        <end position="211"/>
    </location>
</feature>
<feature type="domain" description="RING-type" evidence="6">
    <location>
        <begin position="5"/>
        <end position="46"/>
    </location>
</feature>
<feature type="compositionally biased region" description="Low complexity" evidence="5">
    <location>
        <begin position="115"/>
        <end position="129"/>
    </location>
</feature>
<dbReference type="PROSITE" id="PS50089">
    <property type="entry name" value="ZF_RING_2"/>
    <property type="match status" value="1"/>
</dbReference>
<reference evidence="7 8" key="1">
    <citation type="journal article" date="2012" name="Science">
        <title>The Paleozoic origin of enzymatic lignin decomposition reconstructed from 31 fungal genomes.</title>
        <authorList>
            <person name="Floudas D."/>
            <person name="Binder M."/>
            <person name="Riley R."/>
            <person name="Barry K."/>
            <person name="Blanchette R.A."/>
            <person name="Henrissat B."/>
            <person name="Martinez A.T."/>
            <person name="Otillar R."/>
            <person name="Spatafora J.W."/>
            <person name="Yadav J.S."/>
            <person name="Aerts A."/>
            <person name="Benoit I."/>
            <person name="Boyd A."/>
            <person name="Carlson A."/>
            <person name="Copeland A."/>
            <person name="Coutinho P.M."/>
            <person name="de Vries R.P."/>
            <person name="Ferreira P."/>
            <person name="Findley K."/>
            <person name="Foster B."/>
            <person name="Gaskell J."/>
            <person name="Glotzer D."/>
            <person name="Gorecki P."/>
            <person name="Heitman J."/>
            <person name="Hesse C."/>
            <person name="Hori C."/>
            <person name="Igarashi K."/>
            <person name="Jurgens J.A."/>
            <person name="Kallen N."/>
            <person name="Kersten P."/>
            <person name="Kohler A."/>
            <person name="Kuees U."/>
            <person name="Kumar T.K.A."/>
            <person name="Kuo A."/>
            <person name="LaButti K."/>
            <person name="Larrondo L.F."/>
            <person name="Lindquist E."/>
            <person name="Ling A."/>
            <person name="Lombard V."/>
            <person name="Lucas S."/>
            <person name="Lundell T."/>
            <person name="Martin R."/>
            <person name="McLaughlin D.J."/>
            <person name="Morgenstern I."/>
            <person name="Morin E."/>
            <person name="Murat C."/>
            <person name="Nagy L.G."/>
            <person name="Nolan M."/>
            <person name="Ohm R.A."/>
            <person name="Patyshakuliyeva A."/>
            <person name="Rokas A."/>
            <person name="Ruiz-Duenas F.J."/>
            <person name="Sabat G."/>
            <person name="Salamov A."/>
            <person name="Samejima M."/>
            <person name="Schmutz J."/>
            <person name="Slot J.C."/>
            <person name="St John F."/>
            <person name="Stenlid J."/>
            <person name="Sun H."/>
            <person name="Sun S."/>
            <person name="Syed K."/>
            <person name="Tsang A."/>
            <person name="Wiebenga A."/>
            <person name="Young D."/>
            <person name="Pisabarro A."/>
            <person name="Eastwood D.C."/>
            <person name="Martin F."/>
            <person name="Cullen D."/>
            <person name="Grigoriev I.V."/>
            <person name="Hibbett D.S."/>
        </authorList>
    </citation>
    <scope>NUCLEOTIDE SEQUENCE</scope>
    <source>
        <strain evidence="8">FP-58527</strain>
    </source>
</reference>
<dbReference type="Gene3D" id="3.30.40.10">
    <property type="entry name" value="Zinc/RING finger domain, C3HC4 (zinc finger)"/>
    <property type="match status" value="1"/>
</dbReference>
<dbReference type="InParanoid" id="S8EWB3"/>
<keyword evidence="1" id="KW-0479">Metal-binding</keyword>
<evidence type="ECO:0000256" key="3">
    <source>
        <dbReference type="ARBA" id="ARBA00022833"/>
    </source>
</evidence>
<accession>S8EWB3</accession>
<dbReference type="InterPro" id="IPR013083">
    <property type="entry name" value="Znf_RING/FYVE/PHD"/>
</dbReference>
<evidence type="ECO:0000256" key="5">
    <source>
        <dbReference type="SAM" id="MobiDB-lite"/>
    </source>
</evidence>
<dbReference type="STRING" id="743788.S8EWB3"/>
<keyword evidence="3" id="KW-0862">Zinc</keyword>
<dbReference type="OrthoDB" id="6105938at2759"/>
<evidence type="ECO:0000313" key="8">
    <source>
        <dbReference type="Proteomes" id="UP000015241"/>
    </source>
</evidence>
<gene>
    <name evidence="7" type="ORF">FOMPIDRAFT_1055528</name>
</gene>
<evidence type="ECO:0000313" key="7">
    <source>
        <dbReference type="EMBL" id="EPS93920.1"/>
    </source>
</evidence>
<sequence length="211" mass="22789">MFARCTICLDTLGEGNPPLSTACGHLYCTRCAGRYFAFEAPCATCRAGPYKLDQLIKLFPDYENESDRPPSPPVSDGGLAVAASTNPALTATALDRAIAELIAPLSGLGLGGDRPSLPGSYGPASSAPPWRRPRPPPVSDPLASYMKRARSIAEQNARRAERRRASSSLNQMQIMLPTSRARHAARGRLAPEQEFEILGDFGKPQRPYHDP</sequence>
<keyword evidence="2 4" id="KW-0863">Zinc-finger</keyword>
<dbReference type="EMBL" id="KE504251">
    <property type="protein sequence ID" value="EPS93920.1"/>
    <property type="molecule type" value="Genomic_DNA"/>
</dbReference>
<evidence type="ECO:0000256" key="2">
    <source>
        <dbReference type="ARBA" id="ARBA00022771"/>
    </source>
</evidence>
<name>S8EWB3_FOMSC</name>
<dbReference type="HOGENOM" id="CLU_1304885_0_0_1"/>
<dbReference type="SUPFAM" id="SSF57850">
    <property type="entry name" value="RING/U-box"/>
    <property type="match status" value="1"/>
</dbReference>
<evidence type="ECO:0000256" key="4">
    <source>
        <dbReference type="PROSITE-ProRule" id="PRU00175"/>
    </source>
</evidence>
<dbReference type="PROSITE" id="PS00518">
    <property type="entry name" value="ZF_RING_1"/>
    <property type="match status" value="1"/>
</dbReference>
<evidence type="ECO:0000256" key="1">
    <source>
        <dbReference type="ARBA" id="ARBA00022723"/>
    </source>
</evidence>
<dbReference type="SMART" id="SM00184">
    <property type="entry name" value="RING"/>
    <property type="match status" value="1"/>
</dbReference>